<protein>
    <submittedName>
        <fullName evidence="4">Uncharacterized protein</fullName>
    </submittedName>
</protein>
<reference evidence="3" key="3">
    <citation type="submission" date="2015-10" db="EMBL/GenBank/DDBJ databases">
        <authorList>
            <person name="Gilbert D.G."/>
        </authorList>
    </citation>
    <scope>NUCLEOTIDE SEQUENCE</scope>
</reference>
<dbReference type="OrthoDB" id="10574139at2759"/>
<reference evidence="3" key="1">
    <citation type="submission" date="2015-10" db="EMBL/GenBank/DDBJ databases">
        <title>Daphnia magna gene sets from two clonal populations assembled and annotated with EvidentialGene.</title>
        <authorList>
            <person name="Gilbert D."/>
            <person name="Podicheti R."/>
            <person name="Orsini L."/>
            <person name="Colbourne J."/>
            <person name="Pfrender M."/>
        </authorList>
    </citation>
    <scope>NUCLEOTIDE SEQUENCE</scope>
</reference>
<keyword evidence="2" id="KW-0812">Transmembrane</keyword>
<dbReference type="EMBL" id="GDIQ01100163">
    <property type="protein sequence ID" value="JAL51563.1"/>
    <property type="molecule type" value="Transcribed_RNA"/>
</dbReference>
<feature type="transmembrane region" description="Helical" evidence="2">
    <location>
        <begin position="31"/>
        <end position="52"/>
    </location>
</feature>
<dbReference type="EMBL" id="GDIP01236755">
    <property type="protein sequence ID" value="JAI86646.1"/>
    <property type="molecule type" value="Transcribed_RNA"/>
</dbReference>
<feature type="compositionally biased region" description="Basic residues" evidence="1">
    <location>
        <begin position="107"/>
        <end position="123"/>
    </location>
</feature>
<feature type="region of interest" description="Disordered" evidence="1">
    <location>
        <begin position="96"/>
        <end position="135"/>
    </location>
</feature>
<reference evidence="4" key="2">
    <citation type="submission" date="2015-10" db="EMBL/GenBank/DDBJ databases">
        <title>EvidentialGene: Evidence-directed Construction of Complete mRNA Transcriptomes without Genomes.</title>
        <authorList>
            <person name="Gilbert D.G."/>
        </authorList>
    </citation>
    <scope>NUCLEOTIDE SEQUENCE</scope>
</reference>
<dbReference type="AlphaFoldDB" id="A0A0N8CA12"/>
<keyword evidence="2" id="KW-0472">Membrane</keyword>
<name>A0A0N8CA12_9CRUS</name>
<evidence type="ECO:0000256" key="1">
    <source>
        <dbReference type="SAM" id="MobiDB-lite"/>
    </source>
</evidence>
<evidence type="ECO:0000256" key="2">
    <source>
        <dbReference type="SAM" id="Phobius"/>
    </source>
</evidence>
<organism evidence="4">
    <name type="scientific">Daphnia magna</name>
    <dbReference type="NCBI Taxonomy" id="35525"/>
    <lineage>
        <taxon>Eukaryota</taxon>
        <taxon>Metazoa</taxon>
        <taxon>Ecdysozoa</taxon>
        <taxon>Arthropoda</taxon>
        <taxon>Crustacea</taxon>
        <taxon>Branchiopoda</taxon>
        <taxon>Diplostraca</taxon>
        <taxon>Cladocera</taxon>
        <taxon>Anomopoda</taxon>
        <taxon>Daphniidae</taxon>
        <taxon>Daphnia</taxon>
    </lineage>
</organism>
<proteinExistence type="predicted"/>
<sequence length="135" mass="13793">MEFLVCIKRRATLTEIVTSFNSSFAKDIRKYFTVMLSFKIALIFAVLLAVVYCQEAANGDLEMAESKGKKHMSSGSSYGGSSGYGGGSHYGGGSSYGSSSGYGGGKSKGKGVKGKGGKGKGKGKGGSSYGGMGGY</sequence>
<accession>A0A0N8CA12</accession>
<evidence type="ECO:0000313" key="3">
    <source>
        <dbReference type="EMBL" id="JAI86646.1"/>
    </source>
</evidence>
<evidence type="ECO:0000313" key="4">
    <source>
        <dbReference type="EMBL" id="JAL51563.1"/>
    </source>
</evidence>
<keyword evidence="2" id="KW-1133">Transmembrane helix</keyword>
<feature type="compositionally biased region" description="Gly residues" evidence="1">
    <location>
        <begin position="96"/>
        <end position="106"/>
    </location>
</feature>
<feature type="compositionally biased region" description="Gly residues" evidence="1">
    <location>
        <begin position="124"/>
        <end position="135"/>
    </location>
</feature>